<gene>
    <name evidence="15" type="ORF">g.11605</name>
    <name evidence="13" type="ORF">g.11607</name>
    <name evidence="16" type="ORF">g.11609</name>
    <name evidence="14" type="ORF">g.11610</name>
</gene>
<proteinExistence type="inferred from homology"/>
<dbReference type="Pfam" id="PF00241">
    <property type="entry name" value="Cofilin_ADF"/>
    <property type="match status" value="2"/>
</dbReference>
<evidence type="ECO:0000256" key="8">
    <source>
        <dbReference type="ARBA" id="ARBA00038532"/>
    </source>
</evidence>
<dbReference type="PROSITE" id="PS51263">
    <property type="entry name" value="ADF_H"/>
    <property type="match status" value="2"/>
</dbReference>
<dbReference type="CDD" id="cd11284">
    <property type="entry name" value="ADF_Twf-C_like"/>
    <property type="match status" value="1"/>
</dbReference>
<reference evidence="15" key="1">
    <citation type="submission" date="2015-09" db="EMBL/GenBank/DDBJ databases">
        <title>De novo assembly of Pectinophora gossypiella (Pink Bollworm) gut transcriptome.</title>
        <authorList>
            <person name="Tassone E.E."/>
        </authorList>
    </citation>
    <scope>NUCLEOTIDE SEQUENCE</scope>
</reference>
<keyword evidence="6" id="KW-0009">Actin-binding</keyword>
<dbReference type="PANTHER" id="PTHR13759">
    <property type="entry name" value="TWINFILIN"/>
    <property type="match status" value="1"/>
</dbReference>
<dbReference type="SUPFAM" id="SSF55753">
    <property type="entry name" value="Actin depolymerizing proteins"/>
    <property type="match status" value="2"/>
</dbReference>
<feature type="domain" description="ADF-H" evidence="12">
    <location>
        <begin position="4"/>
        <end position="139"/>
    </location>
</feature>
<dbReference type="InterPro" id="IPR002108">
    <property type="entry name" value="ADF-H"/>
</dbReference>
<keyword evidence="4" id="KW-0963">Cytoplasm</keyword>
<evidence type="ECO:0000256" key="3">
    <source>
        <dbReference type="ARBA" id="ARBA00009557"/>
    </source>
</evidence>
<comment type="subunit">
    <text evidence="8">Interacts with G-actin; ADP-actin form.</text>
</comment>
<dbReference type="EMBL" id="GDQN01006765">
    <property type="protein sequence ID" value="JAT84289.1"/>
    <property type="molecule type" value="Transcribed_RNA"/>
</dbReference>
<feature type="region of interest" description="Disordered" evidence="11">
    <location>
        <begin position="318"/>
        <end position="343"/>
    </location>
</feature>
<dbReference type="GO" id="GO:0030042">
    <property type="term" value="P:actin filament depolymerization"/>
    <property type="evidence" value="ECO:0007669"/>
    <property type="project" value="TreeGrafter"/>
</dbReference>
<evidence type="ECO:0000256" key="6">
    <source>
        <dbReference type="ARBA" id="ARBA00023203"/>
    </source>
</evidence>
<dbReference type="OrthoDB" id="10006997at2759"/>
<evidence type="ECO:0000256" key="11">
    <source>
        <dbReference type="SAM" id="MobiDB-lite"/>
    </source>
</evidence>
<evidence type="ECO:0000256" key="5">
    <source>
        <dbReference type="ARBA" id="ARBA00022737"/>
    </source>
</evidence>
<dbReference type="FunFam" id="3.40.20.10:FF:000042">
    <property type="entry name" value="Actin depolymerizing protein"/>
    <property type="match status" value="1"/>
</dbReference>
<evidence type="ECO:0000313" key="14">
    <source>
        <dbReference type="EMBL" id="JAT84289.1"/>
    </source>
</evidence>
<dbReference type="EMBL" id="GDQN01004528">
    <property type="protein sequence ID" value="JAT86526.1"/>
    <property type="molecule type" value="Transcribed_RNA"/>
</dbReference>
<evidence type="ECO:0000259" key="12">
    <source>
        <dbReference type="PROSITE" id="PS51263"/>
    </source>
</evidence>
<dbReference type="AlphaFoldDB" id="A0A1E1WHZ3"/>
<feature type="domain" description="ADF-H" evidence="12">
    <location>
        <begin position="177"/>
        <end position="312"/>
    </location>
</feature>
<organism evidence="15">
    <name type="scientific">Pectinophora gossypiella</name>
    <name type="common">Cotton pink bollworm</name>
    <name type="synonym">Depressaria gossypiella</name>
    <dbReference type="NCBI Taxonomy" id="13191"/>
    <lineage>
        <taxon>Eukaryota</taxon>
        <taxon>Metazoa</taxon>
        <taxon>Ecdysozoa</taxon>
        <taxon>Arthropoda</taxon>
        <taxon>Hexapoda</taxon>
        <taxon>Insecta</taxon>
        <taxon>Pterygota</taxon>
        <taxon>Neoptera</taxon>
        <taxon>Endopterygota</taxon>
        <taxon>Lepidoptera</taxon>
        <taxon>Glossata</taxon>
        <taxon>Ditrysia</taxon>
        <taxon>Gelechioidea</taxon>
        <taxon>Gelechiidae</taxon>
        <taxon>Apatetrinae</taxon>
        <taxon>Pectinophora</taxon>
    </lineage>
</organism>
<sequence length="343" mass="39244">MSHQTGIQANAELKKYFSKCRDGKIRVLKVSIEEEQLTMAKHYPTKGSWEQDFDKYVPSLIVDDLPCYILYRFDSKNSLGHEWLLLSWSPDNAPVRQKMLYASTKATLKQEFGSAHIKDEMHATVKDEVSLKGYKAHLSGISAPAPLTNREEALKELQHSEVNTNYSTDSRQSTMGGVAFPITEAAKQGILDLQRNSYNYLQFKIDLEEEKIHLSKAANISLVELPQQVPSDQARYHLYVFKHTHEGDHMESIVFIYSMPGYNCSIKERMMYSSCKGQFLEIIEKMGLEIAKRLEIDDGKELTEEFLYDEIHPKRNLHRPAFAKPKGPPNRGAKRITKSQAAQ</sequence>
<name>A0A1E1WHZ3_PECGO</name>
<dbReference type="EMBL" id="GDQN01007194">
    <property type="protein sequence ID" value="JAT83860.1"/>
    <property type="molecule type" value="Transcribed_RNA"/>
</dbReference>
<dbReference type="GO" id="GO:0005884">
    <property type="term" value="C:actin filament"/>
    <property type="evidence" value="ECO:0007669"/>
    <property type="project" value="TreeGrafter"/>
</dbReference>
<dbReference type="GO" id="GO:0003785">
    <property type="term" value="F:actin monomer binding"/>
    <property type="evidence" value="ECO:0007669"/>
    <property type="project" value="TreeGrafter"/>
</dbReference>
<evidence type="ECO:0000256" key="4">
    <source>
        <dbReference type="ARBA" id="ARBA00022490"/>
    </source>
</evidence>
<dbReference type="PANTHER" id="PTHR13759:SF1">
    <property type="entry name" value="TWINFILIN"/>
    <property type="match status" value="1"/>
</dbReference>
<evidence type="ECO:0000313" key="15">
    <source>
        <dbReference type="EMBL" id="JAT86526.1"/>
    </source>
</evidence>
<keyword evidence="7" id="KW-0206">Cytoskeleton</keyword>
<keyword evidence="5" id="KW-0677">Repeat</keyword>
<dbReference type="GO" id="GO:0010976">
    <property type="term" value="P:positive regulation of neuron projection development"/>
    <property type="evidence" value="ECO:0007669"/>
    <property type="project" value="TreeGrafter"/>
</dbReference>
<accession>A0A1E1WHZ3</accession>
<evidence type="ECO:0000313" key="16">
    <source>
        <dbReference type="EMBL" id="JAT89882.1"/>
    </source>
</evidence>
<dbReference type="GO" id="GO:0051015">
    <property type="term" value="F:actin filament binding"/>
    <property type="evidence" value="ECO:0007669"/>
    <property type="project" value="TreeGrafter"/>
</dbReference>
<dbReference type="SMART" id="SM00102">
    <property type="entry name" value="ADF"/>
    <property type="match status" value="2"/>
</dbReference>
<dbReference type="FunFam" id="3.40.20.10:FF:000007">
    <property type="entry name" value="Twinfilin-1 isoform 1"/>
    <property type="match status" value="1"/>
</dbReference>
<dbReference type="InterPro" id="IPR029006">
    <property type="entry name" value="ADF-H/Gelsolin-like_dom_sf"/>
</dbReference>
<comment type="similarity">
    <text evidence="3">Belongs to the actin-binding proteins ADF family. Twinfilin subfamily.</text>
</comment>
<evidence type="ECO:0000256" key="7">
    <source>
        <dbReference type="ARBA" id="ARBA00023212"/>
    </source>
</evidence>
<dbReference type="GO" id="GO:0030016">
    <property type="term" value="C:myofibril"/>
    <property type="evidence" value="ECO:0007669"/>
    <property type="project" value="TreeGrafter"/>
</dbReference>
<dbReference type="InterPro" id="IPR028458">
    <property type="entry name" value="Twinfilin"/>
</dbReference>
<evidence type="ECO:0000313" key="13">
    <source>
        <dbReference type="EMBL" id="JAT83860.1"/>
    </source>
</evidence>
<evidence type="ECO:0000256" key="2">
    <source>
        <dbReference type="ARBA" id="ARBA00004544"/>
    </source>
</evidence>
<dbReference type="Gene3D" id="3.40.20.10">
    <property type="entry name" value="Severin"/>
    <property type="match status" value="2"/>
</dbReference>
<dbReference type="EMBL" id="GDQN01001172">
    <property type="protein sequence ID" value="JAT89882.1"/>
    <property type="molecule type" value="Transcribed_RNA"/>
</dbReference>
<dbReference type="GO" id="GO:0005938">
    <property type="term" value="C:cell cortex"/>
    <property type="evidence" value="ECO:0007669"/>
    <property type="project" value="UniProtKB-SubCell"/>
</dbReference>
<comment type="function">
    <text evidence="9">Actin-binding protein involved in motile and morphological processes. Inhibits actin polymerization, likely by sequestering G-actin.</text>
</comment>
<evidence type="ECO:0000256" key="1">
    <source>
        <dbReference type="ARBA" id="ARBA00004245"/>
    </source>
</evidence>
<comment type="subcellular location">
    <subcellularLocation>
        <location evidence="2">Cytoplasm</location>
        <location evidence="2">Cell cortex</location>
    </subcellularLocation>
    <subcellularLocation>
        <location evidence="1">Cytoplasm</location>
        <location evidence="1">Cytoskeleton</location>
    </subcellularLocation>
</comment>
<dbReference type="GO" id="GO:0010591">
    <property type="term" value="P:regulation of lamellipodium assembly"/>
    <property type="evidence" value="ECO:0007669"/>
    <property type="project" value="TreeGrafter"/>
</dbReference>
<evidence type="ECO:0000256" key="9">
    <source>
        <dbReference type="ARBA" id="ARBA00056419"/>
    </source>
</evidence>
<dbReference type="CDD" id="cd11285">
    <property type="entry name" value="ADF_Twf-N_like"/>
    <property type="match status" value="1"/>
</dbReference>
<evidence type="ECO:0000256" key="10">
    <source>
        <dbReference type="ARBA" id="ARBA00069496"/>
    </source>
</evidence>
<protein>
    <recommendedName>
        <fullName evidence="10">Twinfilin</fullName>
    </recommendedName>
</protein>
<dbReference type="GO" id="GO:0051016">
    <property type="term" value="P:barbed-end actin filament capping"/>
    <property type="evidence" value="ECO:0007669"/>
    <property type="project" value="TreeGrafter"/>
</dbReference>